<dbReference type="SUPFAM" id="SSF48726">
    <property type="entry name" value="Immunoglobulin"/>
    <property type="match status" value="1"/>
</dbReference>
<dbReference type="InterPro" id="IPR007110">
    <property type="entry name" value="Ig-like_dom"/>
</dbReference>
<feature type="domain" description="Ig-like" evidence="6">
    <location>
        <begin position="220"/>
        <end position="308"/>
    </location>
</feature>
<evidence type="ECO:0000313" key="8">
    <source>
        <dbReference type="Proteomes" id="UP000507470"/>
    </source>
</evidence>
<dbReference type="PROSITE" id="PS50237">
    <property type="entry name" value="HECT"/>
    <property type="match status" value="2"/>
</dbReference>
<dbReference type="PROSITE" id="PS50835">
    <property type="entry name" value="IG_LIKE"/>
    <property type="match status" value="1"/>
</dbReference>
<dbReference type="EMBL" id="CACVKT020002383">
    <property type="protein sequence ID" value="CAC5377750.1"/>
    <property type="molecule type" value="Genomic_DNA"/>
</dbReference>
<feature type="active site" description="Glycyl thioester intermediate" evidence="2">
    <location>
        <position position="830"/>
    </location>
</feature>
<evidence type="ECO:0000256" key="1">
    <source>
        <dbReference type="ARBA" id="ARBA00022786"/>
    </source>
</evidence>
<feature type="chain" id="PRO_5027107171" description="HECT domain-containing protein" evidence="4">
    <location>
        <begin position="21"/>
        <end position="864"/>
    </location>
</feature>
<dbReference type="SUPFAM" id="SSF56204">
    <property type="entry name" value="Hect, E3 ligase catalytic domain"/>
    <property type="match status" value="1"/>
</dbReference>
<evidence type="ECO:0000313" key="7">
    <source>
        <dbReference type="EMBL" id="CAC5377750.1"/>
    </source>
</evidence>
<organism evidence="7 8">
    <name type="scientific">Mytilus coruscus</name>
    <name type="common">Sea mussel</name>
    <dbReference type="NCBI Taxonomy" id="42192"/>
    <lineage>
        <taxon>Eukaryota</taxon>
        <taxon>Metazoa</taxon>
        <taxon>Spiralia</taxon>
        <taxon>Lophotrochozoa</taxon>
        <taxon>Mollusca</taxon>
        <taxon>Bivalvia</taxon>
        <taxon>Autobranchia</taxon>
        <taxon>Pteriomorphia</taxon>
        <taxon>Mytilida</taxon>
        <taxon>Mytiloidea</taxon>
        <taxon>Mytilidae</taxon>
        <taxon>Mytilinae</taxon>
        <taxon>Mytilus</taxon>
    </lineage>
</organism>
<evidence type="ECO:0000256" key="4">
    <source>
        <dbReference type="SAM" id="SignalP"/>
    </source>
</evidence>
<feature type="domain" description="HECT" evidence="5">
    <location>
        <begin position="776"/>
        <end position="838"/>
    </location>
</feature>
<evidence type="ECO:0000256" key="2">
    <source>
        <dbReference type="PROSITE-ProRule" id="PRU00104"/>
    </source>
</evidence>
<protein>
    <recommendedName>
        <fullName evidence="9">HECT domain-containing protein</fullName>
    </recommendedName>
</protein>
<gene>
    <name evidence="7" type="ORF">MCOR_14032</name>
</gene>
<reference evidence="7 8" key="1">
    <citation type="submission" date="2020-06" db="EMBL/GenBank/DDBJ databases">
        <authorList>
            <person name="Li R."/>
            <person name="Bekaert M."/>
        </authorList>
    </citation>
    <scope>NUCLEOTIDE SEQUENCE [LARGE SCALE GENOMIC DNA]</scope>
    <source>
        <strain evidence="8">wild</strain>
    </source>
</reference>
<dbReference type="InterPro" id="IPR035983">
    <property type="entry name" value="Hect_E3_ubiquitin_ligase"/>
</dbReference>
<dbReference type="Gene3D" id="3.30.2410.10">
    <property type="entry name" value="Hect, E3 ligase catalytic domain"/>
    <property type="match status" value="1"/>
</dbReference>
<feature type="signal peptide" evidence="4">
    <location>
        <begin position="1"/>
        <end position="20"/>
    </location>
</feature>
<keyword evidence="3" id="KW-0812">Transmembrane</keyword>
<dbReference type="InterPro" id="IPR036179">
    <property type="entry name" value="Ig-like_dom_sf"/>
</dbReference>
<evidence type="ECO:0000259" key="6">
    <source>
        <dbReference type="PROSITE" id="PS50835"/>
    </source>
</evidence>
<keyword evidence="4" id="KW-0732">Signal</keyword>
<evidence type="ECO:0000259" key="5">
    <source>
        <dbReference type="PROSITE" id="PS50237"/>
    </source>
</evidence>
<proteinExistence type="predicted"/>
<accession>A0A6J8B2Z6</accession>
<sequence>MKFLTSLSLLVITVFTGCKGLPEIPKILVYPCEVPVADRLFSICCKAENIYTSSVFFFQNTTDNIIAKIDHPCYVTSGRGLISWNCQTSWHIRTLRINTTRNTSLSTGLWGCGYYGGRSLFSLTENKIVTRNSGNHYAKLHDNTTLTWMVHRGDYKIYMPDGQLLDTSDLKHAIDSNTSSISVTLYNIAEKDNGTYICVSDQNKRRDAITLIVVEPPLRPSILALKTEFSGHTMTLNLTCQTNSLSAGPPYYVPNFNVSWLYSTTASYKVFPDGNFLIIKDFDCNLKNSRPVLCALKESPGEWTPSVSTHPHKQCVSRPTVVTQNDSKTDKSTQTAGIVITGIIIGIAVFCILGYIYFKIYRRGRDHGQSTCYVVRSCCCDQCDVLLECCDEVTESCQESCQDKCCTRCKKGDSDDEPIDLEIPGRLRRTRHTNQDDLQNILNLYNVQDTPTVTPQQQRRVNLSTDNQAAATNDVDISSGATGANEIVLNESIPTNFASGVNQPALVIELETCLKHLGKLVSTTENQVQVRRSHIIEDMLNIYTDASVVSSRLHVKLIGEGGSDWGGVSRDVFTTFWNAASSAFFQGDSVHVPYLSLVNMENENKFLLLGRILTHSTAILGFLPIEISTSVLMVMVYNTTEIEEHALVEDFLMYLDTKDRKLVKEAIDDFSKLSENQVRDLQELFFRYEMGCMLRPDSFRSHLLKIARNELCVKPRALCEKMRQGIPEDHFDRFWCHLTVDHIDLLHARLKPSAEKILNCLKPIVPFGDLTRRRRRVYEFFQEFIEKLGDEDLLLLLQLITGQSCVPKRTIQVEFSELGGVQRRPVFHTCSYMVELPDTYTSFKDFEQEMNNIMHSNILQFDMA</sequence>
<evidence type="ECO:0008006" key="9">
    <source>
        <dbReference type="Google" id="ProtNLM"/>
    </source>
</evidence>
<keyword evidence="8" id="KW-1185">Reference proteome</keyword>
<dbReference type="AlphaFoldDB" id="A0A6J8B2Z6"/>
<name>A0A6J8B2Z6_MYTCO</name>
<keyword evidence="3" id="KW-0472">Membrane</keyword>
<evidence type="ECO:0000256" key="3">
    <source>
        <dbReference type="SAM" id="Phobius"/>
    </source>
</evidence>
<dbReference type="GO" id="GO:0004842">
    <property type="term" value="F:ubiquitin-protein transferase activity"/>
    <property type="evidence" value="ECO:0007669"/>
    <property type="project" value="InterPro"/>
</dbReference>
<keyword evidence="1 2" id="KW-0833">Ubl conjugation pathway</keyword>
<dbReference type="PROSITE" id="PS51257">
    <property type="entry name" value="PROKAR_LIPOPROTEIN"/>
    <property type="match status" value="1"/>
</dbReference>
<dbReference type="InterPro" id="IPR000569">
    <property type="entry name" value="HECT_dom"/>
</dbReference>
<feature type="transmembrane region" description="Helical" evidence="3">
    <location>
        <begin position="336"/>
        <end position="358"/>
    </location>
</feature>
<dbReference type="OrthoDB" id="5986703at2759"/>
<dbReference type="Gene3D" id="3.90.1750.10">
    <property type="entry name" value="Hect, E3 ligase catalytic domains"/>
    <property type="match status" value="1"/>
</dbReference>
<dbReference type="Proteomes" id="UP000507470">
    <property type="component" value="Unassembled WGS sequence"/>
</dbReference>
<feature type="domain" description="HECT" evidence="5">
    <location>
        <begin position="545"/>
        <end position="573"/>
    </location>
</feature>
<dbReference type="InterPro" id="IPR013783">
    <property type="entry name" value="Ig-like_fold"/>
</dbReference>
<comment type="caution">
    <text evidence="2">Lacks conserved residue(s) required for the propagation of feature annotation.</text>
</comment>
<dbReference type="Pfam" id="PF00632">
    <property type="entry name" value="HECT"/>
    <property type="match status" value="1"/>
</dbReference>
<dbReference type="Gene3D" id="2.60.40.10">
    <property type="entry name" value="Immunoglobulins"/>
    <property type="match status" value="1"/>
</dbReference>
<keyword evidence="3" id="KW-1133">Transmembrane helix</keyword>